<keyword evidence="3" id="KW-1185">Reference proteome</keyword>
<comment type="caution">
    <text evidence="2">The sequence shown here is derived from an EMBL/GenBank/DDBJ whole genome shotgun (WGS) entry which is preliminary data.</text>
</comment>
<dbReference type="PROSITE" id="PS51257">
    <property type="entry name" value="PROKAR_LIPOPROTEIN"/>
    <property type="match status" value="1"/>
</dbReference>
<feature type="transmembrane region" description="Helical" evidence="1">
    <location>
        <begin position="42"/>
        <end position="62"/>
    </location>
</feature>
<keyword evidence="1" id="KW-0812">Transmembrane</keyword>
<keyword evidence="1" id="KW-1133">Transmembrane helix</keyword>
<reference evidence="2 3" key="1">
    <citation type="submission" date="2023-07" db="EMBL/GenBank/DDBJ databases">
        <title>Genomic Encyclopedia of Type Strains, Phase IV (KMG-IV): sequencing the most valuable type-strain genomes for metagenomic binning, comparative biology and taxonomic classification.</title>
        <authorList>
            <person name="Goeker M."/>
        </authorList>
    </citation>
    <scope>NUCLEOTIDE SEQUENCE [LARGE SCALE GENOMIC DNA]</scope>
    <source>
        <strain evidence="2 3">DSM 18695</strain>
    </source>
</reference>
<keyword evidence="1" id="KW-0472">Membrane</keyword>
<evidence type="ECO:0000256" key="1">
    <source>
        <dbReference type="SAM" id="Phobius"/>
    </source>
</evidence>
<proteinExistence type="predicted"/>
<gene>
    <name evidence="2" type="ORF">QO010_000735</name>
</gene>
<evidence type="ECO:0000313" key="3">
    <source>
        <dbReference type="Proteomes" id="UP001228905"/>
    </source>
</evidence>
<protein>
    <submittedName>
        <fullName evidence="2">Fatty acid desaturase</fullName>
    </submittedName>
</protein>
<dbReference type="RefSeq" id="WP_307346109.1">
    <property type="nucleotide sequence ID" value="NZ_JAUSVS010000001.1"/>
</dbReference>
<dbReference type="EMBL" id="JAUSVS010000001">
    <property type="protein sequence ID" value="MDQ0462987.1"/>
    <property type="molecule type" value="Genomic_DNA"/>
</dbReference>
<dbReference type="Proteomes" id="UP001228905">
    <property type="component" value="Unassembled WGS sequence"/>
</dbReference>
<name>A0ABU0ILT6_9CAUL</name>
<organism evidence="2 3">
    <name type="scientific">Caulobacter ginsengisoli</name>
    <dbReference type="NCBI Taxonomy" id="400775"/>
    <lineage>
        <taxon>Bacteria</taxon>
        <taxon>Pseudomonadati</taxon>
        <taxon>Pseudomonadota</taxon>
        <taxon>Alphaproteobacteria</taxon>
        <taxon>Caulobacterales</taxon>
        <taxon>Caulobacteraceae</taxon>
        <taxon>Caulobacter</taxon>
    </lineage>
</organism>
<accession>A0ABU0ILT6</accession>
<evidence type="ECO:0000313" key="2">
    <source>
        <dbReference type="EMBL" id="MDQ0462987.1"/>
    </source>
</evidence>
<sequence length="67" mass="7529">MDEAALKKRMVLTLATTVACAVLAMACIIANVLTQIAWLNYGFWVFLVAGFAVQIWMIVTFYRSGRR</sequence>